<dbReference type="Proteomes" id="UP000601768">
    <property type="component" value="Unassembled WGS sequence"/>
</dbReference>
<sequence length="516" mass="58539">MQKLIDTARTALAEGKDEYAYGVLAQVIQTEPDNQQALFLLSVMAHKYANYRKEQQLLLTLCQLNPGHDLYRVFLARAHVLCGETDQAYPILNALDIKQLTDPVLLDAVASSFNRMNLYRQACIAYQRLAGIDDTQASTFFNLASSFKFCGQFSHSEQAYFHALKLNSGHVKAQAGLSHLTPTGDAARIESLLRLQQQISDVDSRLHLAHAISKELEQQQQYQAAFQTLTQAKLPLKAQLNYQFEQDDAKFELVQQNLMKPITTVIDDTQEIFIVGMPRTGTTLLERIISAPDNVVSAGELYQFSLAVKEVHQQINPEFSPLSSLSLMTEEQAKHAGQLYKKRTSYFRAEPQQIILDKLPLNILYAAHILQALPSAKIVCLVRNPLDTIVANYRQLFAFEDRAACYSLSLMDTARFYQRFIQLVNQLAARYPQRFIVVNYEELVQQPEVISQNMFSFLGLTWQSQYVQIEKNQAPVATASSIQVRQGISTANLNNWQRYDCELTEVKNWLAEQGLI</sequence>
<dbReference type="PANTHER" id="PTHR12788">
    <property type="entry name" value="PROTEIN-TYROSINE SULFOTRANSFERASE 2"/>
    <property type="match status" value="1"/>
</dbReference>
<dbReference type="RefSeq" id="WP_186507971.1">
    <property type="nucleotide sequence ID" value="NZ_JACNEP010000018.1"/>
</dbReference>
<gene>
    <name evidence="2" type="ORF">H8B19_16340</name>
</gene>
<dbReference type="GO" id="GO:0008476">
    <property type="term" value="F:protein-tyrosine sulfotransferase activity"/>
    <property type="evidence" value="ECO:0007669"/>
    <property type="project" value="InterPro"/>
</dbReference>
<proteinExistence type="predicted"/>
<dbReference type="AlphaFoldDB" id="A0A8J6IWQ3"/>
<evidence type="ECO:0000256" key="1">
    <source>
        <dbReference type="ARBA" id="ARBA00022679"/>
    </source>
</evidence>
<dbReference type="Gene3D" id="3.40.50.300">
    <property type="entry name" value="P-loop containing nucleotide triphosphate hydrolases"/>
    <property type="match status" value="1"/>
</dbReference>
<dbReference type="InterPro" id="IPR011990">
    <property type="entry name" value="TPR-like_helical_dom_sf"/>
</dbReference>
<evidence type="ECO:0000313" key="2">
    <source>
        <dbReference type="EMBL" id="MBC3767449.1"/>
    </source>
</evidence>
<dbReference type="EMBL" id="JACNEP010000018">
    <property type="protein sequence ID" value="MBC3767449.1"/>
    <property type="molecule type" value="Genomic_DNA"/>
</dbReference>
<protein>
    <submittedName>
        <fullName evidence="2">Sulfotransferase</fullName>
    </submittedName>
</protein>
<dbReference type="InterPro" id="IPR026634">
    <property type="entry name" value="TPST-like"/>
</dbReference>
<reference evidence="2" key="1">
    <citation type="journal article" date="2018" name="Int. J. Syst. Evol. Microbiol.">
        <title>Neptunicella marina gen. nov., sp. nov., isolated from surface seawater.</title>
        <authorList>
            <person name="Liu X."/>
            <person name="Lai Q."/>
            <person name="Du Y."/>
            <person name="Zhang X."/>
            <person name="Liu Z."/>
            <person name="Sun F."/>
            <person name="Shao Z."/>
        </authorList>
    </citation>
    <scope>NUCLEOTIDE SEQUENCE</scope>
    <source>
        <strain evidence="2">S27-2</strain>
    </source>
</reference>
<dbReference type="SUPFAM" id="SSF52540">
    <property type="entry name" value="P-loop containing nucleoside triphosphate hydrolases"/>
    <property type="match status" value="1"/>
</dbReference>
<comment type="caution">
    <text evidence="2">The sequence shown here is derived from an EMBL/GenBank/DDBJ whole genome shotgun (WGS) entry which is preliminary data.</text>
</comment>
<dbReference type="Gene3D" id="1.25.40.10">
    <property type="entry name" value="Tetratricopeptide repeat domain"/>
    <property type="match status" value="1"/>
</dbReference>
<accession>A0A8J6IWQ3</accession>
<name>A0A8J6IWQ3_9ALTE</name>
<dbReference type="InterPro" id="IPR027417">
    <property type="entry name" value="P-loop_NTPase"/>
</dbReference>
<dbReference type="Pfam" id="PF13469">
    <property type="entry name" value="Sulfotransfer_3"/>
    <property type="match status" value="1"/>
</dbReference>
<reference evidence="2" key="2">
    <citation type="submission" date="2020-08" db="EMBL/GenBank/DDBJ databases">
        <authorList>
            <person name="Lai Q."/>
        </authorList>
    </citation>
    <scope>NUCLEOTIDE SEQUENCE</scope>
    <source>
        <strain evidence="2">S27-2</strain>
    </source>
</reference>
<organism evidence="2 3">
    <name type="scientific">Neptunicella marina</name>
    <dbReference type="NCBI Taxonomy" id="2125989"/>
    <lineage>
        <taxon>Bacteria</taxon>
        <taxon>Pseudomonadati</taxon>
        <taxon>Pseudomonadota</taxon>
        <taxon>Gammaproteobacteria</taxon>
        <taxon>Alteromonadales</taxon>
        <taxon>Alteromonadaceae</taxon>
        <taxon>Neptunicella</taxon>
    </lineage>
</organism>
<dbReference type="PANTHER" id="PTHR12788:SF10">
    <property type="entry name" value="PROTEIN-TYROSINE SULFOTRANSFERASE"/>
    <property type="match status" value="1"/>
</dbReference>
<keyword evidence="1" id="KW-0808">Transferase</keyword>
<dbReference type="SUPFAM" id="SSF48452">
    <property type="entry name" value="TPR-like"/>
    <property type="match status" value="1"/>
</dbReference>
<keyword evidence="3" id="KW-1185">Reference proteome</keyword>
<evidence type="ECO:0000313" key="3">
    <source>
        <dbReference type="Proteomes" id="UP000601768"/>
    </source>
</evidence>